<name>A0A2I2GEM8_9EURO</name>
<keyword evidence="2" id="KW-1185">Reference proteome</keyword>
<sequence length="251" mass="28634">MAVPGSLLDIGNKLYQPALVSYQKSLVLAKSRSEDISWAYHLTSDWNVYTYTSDREPGYRPTPANKGREGMSYLTHIIDNYDDLTDITVFMHGAASQWHNDPDNSNSSFLLSKLRMEAVKRKGYTNLRCQSRPGCPVAMRPSDPMYTSMDDVVYTNFTSIYTELFNVAEEQIPSEIGGICCGQFAVTKERIQQRPREEYIHMRDWALSTSLDNFTVGSVFEMLWHIIFLENSVSCPDSEQCYCDLYGVCDD</sequence>
<accession>A0A2I2GEM8</accession>
<comment type="caution">
    <text evidence="1">The sequence shown here is derived from an EMBL/GenBank/DDBJ whole genome shotgun (WGS) entry which is preliminary data.</text>
</comment>
<protein>
    <submittedName>
        <fullName evidence="1">Uncharacterized protein</fullName>
    </submittedName>
</protein>
<dbReference type="EMBL" id="MSFO01000003">
    <property type="protein sequence ID" value="PLB51346.1"/>
    <property type="molecule type" value="Genomic_DNA"/>
</dbReference>
<reference evidence="1 2" key="1">
    <citation type="submission" date="2016-12" db="EMBL/GenBank/DDBJ databases">
        <title>The genomes of Aspergillus section Nigri reveals drivers in fungal speciation.</title>
        <authorList>
            <consortium name="DOE Joint Genome Institute"/>
            <person name="Vesth T.C."/>
            <person name="Nybo J."/>
            <person name="Theobald S."/>
            <person name="Brandl J."/>
            <person name="Frisvad J.C."/>
            <person name="Nielsen K.F."/>
            <person name="Lyhne E.K."/>
            <person name="Kogle M.E."/>
            <person name="Kuo A."/>
            <person name="Riley R."/>
            <person name="Clum A."/>
            <person name="Nolan M."/>
            <person name="Lipzen A."/>
            <person name="Salamov A."/>
            <person name="Henrissat B."/>
            <person name="Wiebenga A."/>
            <person name="De Vries R.P."/>
            <person name="Grigoriev I.V."/>
            <person name="Mortensen U.H."/>
            <person name="Andersen M.R."/>
            <person name="Baker S.E."/>
        </authorList>
    </citation>
    <scope>NUCLEOTIDE SEQUENCE [LARGE SCALE GENOMIC DNA]</scope>
    <source>
        <strain evidence="1 2">IBT 23096</strain>
    </source>
</reference>
<dbReference type="PANTHER" id="PTHR37490:SF2">
    <property type="match status" value="1"/>
</dbReference>
<dbReference type="GeneID" id="36558489"/>
<dbReference type="STRING" id="1392250.A0A2I2GEM8"/>
<dbReference type="AlphaFoldDB" id="A0A2I2GEM8"/>
<dbReference type="RefSeq" id="XP_024706648.1">
    <property type="nucleotide sequence ID" value="XM_024850790.1"/>
</dbReference>
<dbReference type="PANTHER" id="PTHR37490">
    <property type="entry name" value="EXPRESSED PROTEIN"/>
    <property type="match status" value="1"/>
</dbReference>
<evidence type="ECO:0000313" key="2">
    <source>
        <dbReference type="Proteomes" id="UP000234275"/>
    </source>
</evidence>
<dbReference type="Pfam" id="PF11913">
    <property type="entry name" value="DUF3431"/>
    <property type="match status" value="1"/>
</dbReference>
<dbReference type="InterPro" id="IPR021838">
    <property type="entry name" value="DUF3431"/>
</dbReference>
<dbReference type="VEuPathDB" id="FungiDB:P170DRAFT_446429"/>
<dbReference type="OrthoDB" id="426718at2759"/>
<dbReference type="Proteomes" id="UP000234275">
    <property type="component" value="Unassembled WGS sequence"/>
</dbReference>
<proteinExistence type="predicted"/>
<organism evidence="1 2">
    <name type="scientific">Aspergillus steynii IBT 23096</name>
    <dbReference type="NCBI Taxonomy" id="1392250"/>
    <lineage>
        <taxon>Eukaryota</taxon>
        <taxon>Fungi</taxon>
        <taxon>Dikarya</taxon>
        <taxon>Ascomycota</taxon>
        <taxon>Pezizomycotina</taxon>
        <taxon>Eurotiomycetes</taxon>
        <taxon>Eurotiomycetidae</taxon>
        <taxon>Eurotiales</taxon>
        <taxon>Aspergillaceae</taxon>
        <taxon>Aspergillus</taxon>
        <taxon>Aspergillus subgen. Circumdati</taxon>
    </lineage>
</organism>
<gene>
    <name evidence="1" type="ORF">P170DRAFT_446429</name>
</gene>
<evidence type="ECO:0000313" key="1">
    <source>
        <dbReference type="EMBL" id="PLB51346.1"/>
    </source>
</evidence>